<evidence type="ECO:0000256" key="1">
    <source>
        <dbReference type="SAM" id="Phobius"/>
    </source>
</evidence>
<dbReference type="Proteomes" id="UP000061432">
    <property type="component" value="Plasmid pMaq22A_1p"/>
</dbReference>
<reference evidence="2 3" key="1">
    <citation type="journal article" date="2015" name="Genome Announc.">
        <title>Complete Genome Sequence of Methylobacterium aquaticum Strain 22A, Isolated from Racomitrium japonicum Moss.</title>
        <authorList>
            <person name="Tani A."/>
            <person name="Ogura Y."/>
            <person name="Hayashi T."/>
            <person name="Kimbara K."/>
        </authorList>
    </citation>
    <scope>NUCLEOTIDE SEQUENCE [LARGE SCALE GENOMIC DNA]</scope>
    <source>
        <strain evidence="2 3">MA-22A</strain>
        <plasmid evidence="3">Plasmid pMaq22A_1p DNA</plasmid>
    </source>
</reference>
<proteinExistence type="predicted"/>
<keyword evidence="1" id="KW-0812">Transmembrane</keyword>
<evidence type="ECO:0000313" key="2">
    <source>
        <dbReference type="EMBL" id="BAR47335.1"/>
    </source>
</evidence>
<geneLocation type="plasmid" evidence="3">
    <name>pMaq22A_1p DNA</name>
</geneLocation>
<keyword evidence="1" id="KW-0472">Membrane</keyword>
<dbReference type="AlphaFoldDB" id="A0A1Y0ZH41"/>
<gene>
    <name evidence="2" type="ORF">Maq22A_1p38535</name>
</gene>
<organism evidence="2 3">
    <name type="scientific">Methylobacterium aquaticum</name>
    <dbReference type="NCBI Taxonomy" id="270351"/>
    <lineage>
        <taxon>Bacteria</taxon>
        <taxon>Pseudomonadati</taxon>
        <taxon>Pseudomonadota</taxon>
        <taxon>Alphaproteobacteria</taxon>
        <taxon>Hyphomicrobiales</taxon>
        <taxon>Methylobacteriaceae</taxon>
        <taxon>Methylobacterium</taxon>
    </lineage>
</organism>
<feature type="transmembrane region" description="Helical" evidence="1">
    <location>
        <begin position="104"/>
        <end position="126"/>
    </location>
</feature>
<accession>A0A1Y0ZH41</accession>
<reference evidence="3" key="2">
    <citation type="submission" date="2015-01" db="EMBL/GenBank/DDBJ databases">
        <title>Complete genome sequence of Methylobacterium aquaticum strain 22A.</title>
        <authorList>
            <person name="Tani A."/>
            <person name="Ogura Y."/>
            <person name="Hayashi T."/>
        </authorList>
    </citation>
    <scope>NUCLEOTIDE SEQUENCE [LARGE SCALE GENOMIC DNA]</scope>
    <source>
        <strain evidence="3">MA-22A</strain>
        <plasmid evidence="3">Plasmid pMaq22A_1p DNA</plasmid>
    </source>
</reference>
<sequence length="134" mass="14368">MSTMAALAERTAAARQRQPAWCHRVAPLGCGRGRAVSGPCPWRCRRRRVLNPAVRANQLRGANPQVPERTAPGQSFVTHFTLRKGRWRQLAFGPRPGSPRTSDVVLAIVAMSSLAGLCLLAAANVVGHGAVMHG</sequence>
<protein>
    <submittedName>
        <fullName evidence="2">Uncharacterized protein</fullName>
    </submittedName>
</protein>
<name>A0A1Y0ZH41_9HYPH</name>
<dbReference type="KEGG" id="maqu:Maq22A_1p38535"/>
<dbReference type="EMBL" id="AP014705">
    <property type="protein sequence ID" value="BAR47335.1"/>
    <property type="molecule type" value="Genomic_DNA"/>
</dbReference>
<keyword evidence="1" id="KW-1133">Transmembrane helix</keyword>
<evidence type="ECO:0000313" key="3">
    <source>
        <dbReference type="Proteomes" id="UP000061432"/>
    </source>
</evidence>
<keyword evidence="2" id="KW-0614">Plasmid</keyword>